<reference evidence="9" key="2">
    <citation type="journal article" date="2007" name="Science">
        <title>Draft genome sequence of the sexually transmitted pathogen Trichomonas vaginalis.</title>
        <authorList>
            <person name="Carlton J.M."/>
            <person name="Hirt R.P."/>
            <person name="Silva J.C."/>
            <person name="Delcher A.L."/>
            <person name="Schatz M."/>
            <person name="Zhao Q."/>
            <person name="Wortman J.R."/>
            <person name="Bidwell S.L."/>
            <person name="Alsmark U.C.M."/>
            <person name="Besteiro S."/>
            <person name="Sicheritz-Ponten T."/>
            <person name="Noel C.J."/>
            <person name="Dacks J.B."/>
            <person name="Foster P.G."/>
            <person name="Simillion C."/>
            <person name="Van de Peer Y."/>
            <person name="Miranda-Saavedra D."/>
            <person name="Barton G.J."/>
            <person name="Westrop G.D."/>
            <person name="Mueller S."/>
            <person name="Dessi D."/>
            <person name="Fiori P.L."/>
            <person name="Ren Q."/>
            <person name="Paulsen I."/>
            <person name="Zhang H."/>
            <person name="Bastida-Corcuera F.D."/>
            <person name="Simoes-Barbosa A."/>
            <person name="Brown M.T."/>
            <person name="Hayes R.D."/>
            <person name="Mukherjee M."/>
            <person name="Okumura C.Y."/>
            <person name="Schneider R."/>
            <person name="Smith A.J."/>
            <person name="Vanacova S."/>
            <person name="Villalvazo M."/>
            <person name="Haas B.J."/>
            <person name="Pertea M."/>
            <person name="Feldblyum T.V."/>
            <person name="Utterback T.R."/>
            <person name="Shu C.L."/>
            <person name="Osoegawa K."/>
            <person name="de Jong P.J."/>
            <person name="Hrdy I."/>
            <person name="Horvathova L."/>
            <person name="Zubacova Z."/>
            <person name="Dolezal P."/>
            <person name="Malik S.B."/>
            <person name="Logsdon J.M. Jr."/>
            <person name="Henze K."/>
            <person name="Gupta A."/>
            <person name="Wang C.C."/>
            <person name="Dunne R.L."/>
            <person name="Upcroft J.A."/>
            <person name="Upcroft P."/>
            <person name="White O."/>
            <person name="Salzberg S.L."/>
            <person name="Tang P."/>
            <person name="Chiu C.-H."/>
            <person name="Lee Y.-S."/>
            <person name="Embley T.M."/>
            <person name="Coombs G.H."/>
            <person name="Mottram J.C."/>
            <person name="Tachezy J."/>
            <person name="Fraser-Liggett C.M."/>
            <person name="Johnson P.J."/>
        </authorList>
    </citation>
    <scope>NUCLEOTIDE SEQUENCE [LARGE SCALE GENOMIC DNA]</scope>
    <source>
        <strain evidence="9">G3</strain>
    </source>
</reference>
<evidence type="ECO:0000259" key="7">
    <source>
        <dbReference type="PROSITE" id="PS51293"/>
    </source>
</evidence>
<keyword evidence="4" id="KW-0539">Nucleus</keyword>
<feature type="compositionally biased region" description="Basic and acidic residues" evidence="5">
    <location>
        <begin position="198"/>
        <end position="210"/>
    </location>
</feature>
<dbReference type="AlphaFoldDB" id="A2F3E2"/>
<keyword evidence="2 9" id="KW-0238">DNA-binding</keyword>
<evidence type="ECO:0000259" key="8">
    <source>
        <dbReference type="PROSITE" id="PS51294"/>
    </source>
</evidence>
<gene>
    <name evidence="9" type="ORF">TVAG_357950</name>
</gene>
<reference evidence="9" key="1">
    <citation type="submission" date="2006-10" db="EMBL/GenBank/DDBJ databases">
        <authorList>
            <person name="Amadeo P."/>
            <person name="Zhao Q."/>
            <person name="Wortman J."/>
            <person name="Fraser-Liggett C."/>
            <person name="Carlton J."/>
        </authorList>
    </citation>
    <scope>NUCLEOTIDE SEQUENCE</scope>
    <source>
        <strain evidence="9">G3</strain>
    </source>
</reference>
<feature type="domain" description="SANT" evidence="7">
    <location>
        <begin position="142"/>
        <end position="194"/>
    </location>
</feature>
<evidence type="ECO:0000313" key="10">
    <source>
        <dbReference type="Proteomes" id="UP000001542"/>
    </source>
</evidence>
<dbReference type="VEuPathDB" id="TrichDB:TVAGG3_0161040"/>
<dbReference type="PROSITE" id="PS50090">
    <property type="entry name" value="MYB_LIKE"/>
    <property type="match status" value="2"/>
</dbReference>
<dbReference type="SMR" id="A2F3E2"/>
<dbReference type="GO" id="GO:0006355">
    <property type="term" value="P:regulation of DNA-templated transcription"/>
    <property type="evidence" value="ECO:0000318"/>
    <property type="project" value="GO_Central"/>
</dbReference>
<protein>
    <submittedName>
        <fullName evidence="9">Myb-like DNA-binding domain containing protein</fullName>
    </submittedName>
</protein>
<evidence type="ECO:0000256" key="2">
    <source>
        <dbReference type="ARBA" id="ARBA00023125"/>
    </source>
</evidence>
<dbReference type="GO" id="GO:0000978">
    <property type="term" value="F:RNA polymerase II cis-regulatory region sequence-specific DNA binding"/>
    <property type="evidence" value="ECO:0000318"/>
    <property type="project" value="GO_Central"/>
</dbReference>
<dbReference type="InterPro" id="IPR001005">
    <property type="entry name" value="SANT/Myb"/>
</dbReference>
<feature type="domain" description="Myb-like" evidence="6">
    <location>
        <begin position="86"/>
        <end position="138"/>
    </location>
</feature>
<dbReference type="STRING" id="5722.A2F3E2"/>
<dbReference type="Gene3D" id="1.10.10.60">
    <property type="entry name" value="Homeodomain-like"/>
    <property type="match status" value="2"/>
</dbReference>
<dbReference type="SMART" id="SM00717">
    <property type="entry name" value="SANT"/>
    <property type="match status" value="2"/>
</dbReference>
<dbReference type="VEuPathDB" id="TrichDB:TVAG_357950"/>
<evidence type="ECO:0000313" key="9">
    <source>
        <dbReference type="EMBL" id="EAY00589.1"/>
    </source>
</evidence>
<dbReference type="GO" id="GO:0005634">
    <property type="term" value="C:nucleus"/>
    <property type="evidence" value="ECO:0000318"/>
    <property type="project" value="GO_Central"/>
</dbReference>
<evidence type="ECO:0000259" key="6">
    <source>
        <dbReference type="PROSITE" id="PS50090"/>
    </source>
</evidence>
<evidence type="ECO:0000256" key="5">
    <source>
        <dbReference type="SAM" id="MobiDB-lite"/>
    </source>
</evidence>
<dbReference type="SUPFAM" id="SSF46689">
    <property type="entry name" value="Homeodomain-like"/>
    <property type="match status" value="2"/>
</dbReference>
<dbReference type="CDD" id="cd00167">
    <property type="entry name" value="SANT"/>
    <property type="match status" value="2"/>
</dbReference>
<sequence length="273" mass="31587">MNYDPLVDVAMSYIQDNTVALSPTSIEEIKKIFQDFIYNPMDYLVYCERLLHYVDNAQSIEKLKAILDVEDDPIPPSPVIEKGSSNSRRKTRTWTNSEDIRLLKAIHKLGLENWNEVAQYVGNGRTRSQCSQRWIRVLDPRISKANWTKEEVQKLIDLVLLYGEKSWAKVSAKMGNRSDVQCRYRYQQIPKSHLLQSKAEKSYESSPKDESVEEEHSEPASMTPDPMLFTSAAQHDVIMLPQELKLDDQIPLVASHYDVFKSESLFDSSFWLH</sequence>
<dbReference type="PANTHER" id="PTHR46621">
    <property type="entry name" value="SNRNA-ACTIVATING PROTEIN COMPLEX SUBUNIT 4"/>
    <property type="match status" value="1"/>
</dbReference>
<dbReference type="Pfam" id="PF13921">
    <property type="entry name" value="Myb_DNA-bind_6"/>
    <property type="match status" value="1"/>
</dbReference>
<accession>A2F3E2</accession>
<keyword evidence="3" id="KW-0804">Transcription</keyword>
<dbReference type="InterPro" id="IPR051575">
    <property type="entry name" value="Myb-like_DNA-bd"/>
</dbReference>
<evidence type="ECO:0000256" key="3">
    <source>
        <dbReference type="ARBA" id="ARBA00023163"/>
    </source>
</evidence>
<feature type="domain" description="HTH myb-type" evidence="8">
    <location>
        <begin position="139"/>
        <end position="194"/>
    </location>
</feature>
<feature type="domain" description="SANT" evidence="7">
    <location>
        <begin position="94"/>
        <end position="130"/>
    </location>
</feature>
<dbReference type="RefSeq" id="XP_001313518.1">
    <property type="nucleotide sequence ID" value="XM_001313517.1"/>
</dbReference>
<dbReference type="EMBL" id="DS113596">
    <property type="protein sequence ID" value="EAY00589.1"/>
    <property type="molecule type" value="Genomic_DNA"/>
</dbReference>
<feature type="region of interest" description="Disordered" evidence="5">
    <location>
        <begin position="196"/>
        <end position="226"/>
    </location>
</feature>
<dbReference type="InParanoid" id="A2F3E2"/>
<dbReference type="GO" id="GO:0000981">
    <property type="term" value="F:DNA-binding transcription factor activity, RNA polymerase II-specific"/>
    <property type="evidence" value="ECO:0000318"/>
    <property type="project" value="GO_Central"/>
</dbReference>
<feature type="domain" description="Myb-like" evidence="6">
    <location>
        <begin position="139"/>
        <end position="190"/>
    </location>
</feature>
<keyword evidence="1" id="KW-0805">Transcription regulation</keyword>
<dbReference type="InterPro" id="IPR017930">
    <property type="entry name" value="Myb_dom"/>
</dbReference>
<dbReference type="PROSITE" id="PS51294">
    <property type="entry name" value="HTH_MYB"/>
    <property type="match status" value="2"/>
</dbReference>
<dbReference type="PANTHER" id="PTHR46621:SF1">
    <property type="entry name" value="SNRNA-ACTIVATING PROTEIN COMPLEX SUBUNIT 4"/>
    <property type="match status" value="1"/>
</dbReference>
<dbReference type="eggNOG" id="KOG0048">
    <property type="taxonomic scope" value="Eukaryota"/>
</dbReference>
<keyword evidence="10" id="KW-1185">Reference proteome</keyword>
<dbReference type="InterPro" id="IPR017884">
    <property type="entry name" value="SANT_dom"/>
</dbReference>
<dbReference type="InterPro" id="IPR009057">
    <property type="entry name" value="Homeodomain-like_sf"/>
</dbReference>
<dbReference type="Proteomes" id="UP000001542">
    <property type="component" value="Unassembled WGS sequence"/>
</dbReference>
<dbReference type="PROSITE" id="PS51293">
    <property type="entry name" value="SANT"/>
    <property type="match status" value="2"/>
</dbReference>
<proteinExistence type="predicted"/>
<evidence type="ECO:0000256" key="4">
    <source>
        <dbReference type="ARBA" id="ARBA00023242"/>
    </source>
</evidence>
<name>A2F3E2_TRIV3</name>
<organism evidence="9 10">
    <name type="scientific">Trichomonas vaginalis (strain ATCC PRA-98 / G3)</name>
    <dbReference type="NCBI Taxonomy" id="412133"/>
    <lineage>
        <taxon>Eukaryota</taxon>
        <taxon>Metamonada</taxon>
        <taxon>Parabasalia</taxon>
        <taxon>Trichomonadida</taxon>
        <taxon>Trichomonadidae</taxon>
        <taxon>Trichomonas</taxon>
    </lineage>
</organism>
<feature type="domain" description="HTH myb-type" evidence="8">
    <location>
        <begin position="86"/>
        <end position="138"/>
    </location>
</feature>
<evidence type="ECO:0000256" key="1">
    <source>
        <dbReference type="ARBA" id="ARBA00023015"/>
    </source>
</evidence>
<dbReference type="OrthoDB" id="2143914at2759"/>
<dbReference type="KEGG" id="tva:4758411"/>